<name>A0A2P2Q5J5_RHIMU</name>
<protein>
    <submittedName>
        <fullName evidence="1">Uncharacterized protein</fullName>
    </submittedName>
</protein>
<sequence>MYAVTLALLFLFKQFDFIKDSTMWLLCPDNYHVCRP</sequence>
<dbReference type="AlphaFoldDB" id="A0A2P2Q5J5"/>
<evidence type="ECO:0000313" key="1">
    <source>
        <dbReference type="EMBL" id="MBX62159.1"/>
    </source>
</evidence>
<accession>A0A2P2Q5J5</accession>
<reference evidence="1" key="1">
    <citation type="submission" date="2018-02" db="EMBL/GenBank/DDBJ databases">
        <title>Rhizophora mucronata_Transcriptome.</title>
        <authorList>
            <person name="Meera S.P."/>
            <person name="Sreeshan A."/>
            <person name="Augustine A."/>
        </authorList>
    </citation>
    <scope>NUCLEOTIDE SEQUENCE</scope>
    <source>
        <tissue evidence="1">Leaf</tissue>
    </source>
</reference>
<organism evidence="1">
    <name type="scientific">Rhizophora mucronata</name>
    <name type="common">Asiatic mangrove</name>
    <dbReference type="NCBI Taxonomy" id="61149"/>
    <lineage>
        <taxon>Eukaryota</taxon>
        <taxon>Viridiplantae</taxon>
        <taxon>Streptophyta</taxon>
        <taxon>Embryophyta</taxon>
        <taxon>Tracheophyta</taxon>
        <taxon>Spermatophyta</taxon>
        <taxon>Magnoliopsida</taxon>
        <taxon>eudicotyledons</taxon>
        <taxon>Gunneridae</taxon>
        <taxon>Pentapetalae</taxon>
        <taxon>rosids</taxon>
        <taxon>fabids</taxon>
        <taxon>Malpighiales</taxon>
        <taxon>Rhizophoraceae</taxon>
        <taxon>Rhizophora</taxon>
    </lineage>
</organism>
<dbReference type="EMBL" id="GGEC01081675">
    <property type="protein sequence ID" value="MBX62159.1"/>
    <property type="molecule type" value="Transcribed_RNA"/>
</dbReference>
<proteinExistence type="predicted"/>